<feature type="region of interest" description="Disordered" evidence="1">
    <location>
        <begin position="1"/>
        <end position="23"/>
    </location>
</feature>
<organism evidence="2 3">
    <name type="scientific">Pleurodeles waltl</name>
    <name type="common">Iberian ribbed newt</name>
    <dbReference type="NCBI Taxonomy" id="8319"/>
    <lineage>
        <taxon>Eukaryota</taxon>
        <taxon>Metazoa</taxon>
        <taxon>Chordata</taxon>
        <taxon>Craniata</taxon>
        <taxon>Vertebrata</taxon>
        <taxon>Euteleostomi</taxon>
        <taxon>Amphibia</taxon>
        <taxon>Batrachia</taxon>
        <taxon>Caudata</taxon>
        <taxon>Salamandroidea</taxon>
        <taxon>Salamandridae</taxon>
        <taxon>Pleurodelinae</taxon>
        <taxon>Pleurodeles</taxon>
    </lineage>
</organism>
<dbReference type="AlphaFoldDB" id="A0AAV7V640"/>
<evidence type="ECO:0000256" key="1">
    <source>
        <dbReference type="SAM" id="MobiDB-lite"/>
    </source>
</evidence>
<evidence type="ECO:0000313" key="3">
    <source>
        <dbReference type="Proteomes" id="UP001066276"/>
    </source>
</evidence>
<protein>
    <submittedName>
        <fullName evidence="2">Uncharacterized protein</fullName>
    </submittedName>
</protein>
<evidence type="ECO:0000313" key="2">
    <source>
        <dbReference type="EMBL" id="KAJ1196955.1"/>
    </source>
</evidence>
<accession>A0AAV7V640</accession>
<dbReference type="EMBL" id="JANPWB010000003">
    <property type="protein sequence ID" value="KAJ1196955.1"/>
    <property type="molecule type" value="Genomic_DNA"/>
</dbReference>
<reference evidence="2" key="1">
    <citation type="journal article" date="2022" name="bioRxiv">
        <title>Sequencing and chromosome-scale assembly of the giantPleurodeles waltlgenome.</title>
        <authorList>
            <person name="Brown T."/>
            <person name="Elewa A."/>
            <person name="Iarovenko S."/>
            <person name="Subramanian E."/>
            <person name="Araus A.J."/>
            <person name="Petzold A."/>
            <person name="Susuki M."/>
            <person name="Suzuki K.-i.T."/>
            <person name="Hayashi T."/>
            <person name="Toyoda A."/>
            <person name="Oliveira C."/>
            <person name="Osipova E."/>
            <person name="Leigh N.D."/>
            <person name="Simon A."/>
            <person name="Yun M.H."/>
        </authorList>
    </citation>
    <scope>NUCLEOTIDE SEQUENCE</scope>
    <source>
        <strain evidence="2">20211129_DDA</strain>
        <tissue evidence="2">Liver</tissue>
    </source>
</reference>
<proteinExistence type="predicted"/>
<comment type="caution">
    <text evidence="2">The sequence shown here is derived from an EMBL/GenBank/DDBJ whole genome shotgun (WGS) entry which is preliminary data.</text>
</comment>
<name>A0AAV7V640_PLEWA</name>
<dbReference type="Proteomes" id="UP001066276">
    <property type="component" value="Chromosome 2_1"/>
</dbReference>
<sequence length="125" mass="14758">MRLPRPRAHYRPPQATPHRSDQSATRLLLGHTHHCLGQARLPWNPAHFLKGRRPCVKAEAWEKRPERVNGLREEREAHHWKREPCADPYPAHIFVRHTSSIKKYHSSYMPVSYLFIQLDMQGRDA</sequence>
<feature type="compositionally biased region" description="Basic residues" evidence="1">
    <location>
        <begin position="1"/>
        <end position="10"/>
    </location>
</feature>
<keyword evidence="3" id="KW-1185">Reference proteome</keyword>
<gene>
    <name evidence="2" type="ORF">NDU88_000818</name>
</gene>